<gene>
    <name evidence="5" type="ORF">Naga_100025g53</name>
</gene>
<feature type="compositionally biased region" description="Pro residues" evidence="3">
    <location>
        <begin position="390"/>
        <end position="404"/>
    </location>
</feature>
<dbReference type="GO" id="GO:0019901">
    <property type="term" value="F:protein kinase binding"/>
    <property type="evidence" value="ECO:0007669"/>
    <property type="project" value="TreeGrafter"/>
</dbReference>
<name>W7TGV0_9STRA</name>
<dbReference type="OrthoDB" id="447953at2759"/>
<dbReference type="PANTHER" id="PTHR13222">
    <property type="entry name" value="RB1-INDUCIBLE COILED-COIL"/>
    <property type="match status" value="1"/>
</dbReference>
<dbReference type="GO" id="GO:0061709">
    <property type="term" value="P:reticulophagy"/>
    <property type="evidence" value="ECO:0007669"/>
    <property type="project" value="TreeGrafter"/>
</dbReference>
<comment type="caution">
    <text evidence="5">The sequence shown here is derived from an EMBL/GenBank/DDBJ whole genome shotgun (WGS) entry which is preliminary data.</text>
</comment>
<dbReference type="GO" id="GO:0034727">
    <property type="term" value="P:piecemeal microautophagy of the nucleus"/>
    <property type="evidence" value="ECO:0007669"/>
    <property type="project" value="TreeGrafter"/>
</dbReference>
<feature type="compositionally biased region" description="Low complexity" evidence="3">
    <location>
        <begin position="70"/>
        <end position="81"/>
    </location>
</feature>
<accession>W7TGV0</accession>
<keyword evidence="2" id="KW-0175">Coiled coil</keyword>
<feature type="region of interest" description="Disordered" evidence="3">
    <location>
        <begin position="375"/>
        <end position="404"/>
    </location>
</feature>
<feature type="compositionally biased region" description="Low complexity" evidence="3">
    <location>
        <begin position="205"/>
        <end position="240"/>
    </location>
</feature>
<feature type="compositionally biased region" description="Gly residues" evidence="3">
    <location>
        <begin position="29"/>
        <end position="39"/>
    </location>
</feature>
<dbReference type="GO" id="GO:0034517">
    <property type="term" value="P:ribophagy"/>
    <property type="evidence" value="ECO:0007669"/>
    <property type="project" value="TreeGrafter"/>
</dbReference>
<dbReference type="GO" id="GO:1990316">
    <property type="term" value="C:Atg1/ULK1 kinase complex"/>
    <property type="evidence" value="ECO:0007669"/>
    <property type="project" value="TreeGrafter"/>
</dbReference>
<feature type="compositionally biased region" description="Gly residues" evidence="3">
    <location>
        <begin position="186"/>
        <end position="204"/>
    </location>
</feature>
<proteinExistence type="predicted"/>
<dbReference type="PANTHER" id="PTHR13222:SF1">
    <property type="entry name" value="RB1-INDUCIBLE COILED-COIL PROTEIN 1"/>
    <property type="match status" value="1"/>
</dbReference>
<feature type="region of interest" description="Disordered" evidence="3">
    <location>
        <begin position="517"/>
        <end position="542"/>
    </location>
</feature>
<evidence type="ECO:0000313" key="6">
    <source>
        <dbReference type="Proteomes" id="UP000019335"/>
    </source>
</evidence>
<dbReference type="AlphaFoldDB" id="W7TGV0"/>
<organism evidence="5 6">
    <name type="scientific">Nannochloropsis gaditana</name>
    <dbReference type="NCBI Taxonomy" id="72520"/>
    <lineage>
        <taxon>Eukaryota</taxon>
        <taxon>Sar</taxon>
        <taxon>Stramenopiles</taxon>
        <taxon>Ochrophyta</taxon>
        <taxon>Eustigmatophyceae</taxon>
        <taxon>Eustigmatales</taxon>
        <taxon>Monodopsidaceae</taxon>
        <taxon>Nannochloropsis</taxon>
    </lineage>
</organism>
<feature type="compositionally biased region" description="Low complexity" evidence="3">
    <location>
        <begin position="174"/>
        <end position="185"/>
    </location>
</feature>
<dbReference type="InterPro" id="IPR040040">
    <property type="entry name" value="ATG11"/>
</dbReference>
<sequence>MSWGRSPPQNFGALGRSPFKSSSPRPLGPGEGSGHGPAGGSSSREDARGEGGSAHGTDWTLLDQRGTRGPASCSPSSSSASREFLSMAEHRRRSMSLDIPRGQHHSSSQAPKTSQQLLQPQHSNYHGHHRSSTITHSSSPGNILSLARDFSGLSAGMRGTPPPAPGHPMHTDRSSSGVGSSLGMMEGSGSGSGSTGGSVGGSGSGVARSGAASSSPSTSVASTSETATVTGVAGTSTSESHLQRQFRARLDEAEQQAAYWQARAKEAEHASGKSQRDCISLRSQLSAQQGTAVSRGEVLASMYARVERIMVGLGMDVAALPAVASKEAIGGCASTGAGGKEGGTGGGRRAQTSVLESIELGLMALEKQLLPLGKRTQKTGDLGGRDAAPVLPPPSPSPSNPSSPPSFVIHFQRFALGHVALFFPTPAGDYLAFNVGCPHYYLSEDAKAWIGRDRHFRKYYVLGRITRLVKCQVPTVEEEEGRVGEGEGEAKATPFSLAPGTRYAVVSVEPIKGLSESVSLGSAGSSSDTKANRAGVSSREKS</sequence>
<evidence type="ECO:0000313" key="5">
    <source>
        <dbReference type="EMBL" id="EWM26250.1"/>
    </source>
</evidence>
<evidence type="ECO:0000256" key="3">
    <source>
        <dbReference type="SAM" id="MobiDB-lite"/>
    </source>
</evidence>
<keyword evidence="1" id="KW-0072">Autophagy</keyword>
<feature type="region of interest" description="Disordered" evidence="3">
    <location>
        <begin position="1"/>
        <end position="240"/>
    </location>
</feature>
<dbReference type="InterPro" id="IPR019460">
    <property type="entry name" value="Atg11_C"/>
</dbReference>
<feature type="domain" description="Autophagy-related protein 11 C-terminal" evidence="4">
    <location>
        <begin position="409"/>
        <end position="509"/>
    </location>
</feature>
<evidence type="ECO:0000259" key="4">
    <source>
        <dbReference type="Pfam" id="PF10377"/>
    </source>
</evidence>
<dbReference type="GO" id="GO:0000045">
    <property type="term" value="P:autophagosome assembly"/>
    <property type="evidence" value="ECO:0007669"/>
    <property type="project" value="InterPro"/>
</dbReference>
<dbReference type="Pfam" id="PF10377">
    <property type="entry name" value="ATG11"/>
    <property type="match status" value="1"/>
</dbReference>
<dbReference type="GO" id="GO:0060090">
    <property type="term" value="F:molecular adaptor activity"/>
    <property type="evidence" value="ECO:0007669"/>
    <property type="project" value="TreeGrafter"/>
</dbReference>
<dbReference type="GO" id="GO:0000422">
    <property type="term" value="P:autophagy of mitochondrion"/>
    <property type="evidence" value="ECO:0007669"/>
    <property type="project" value="TreeGrafter"/>
</dbReference>
<feature type="compositionally biased region" description="Polar residues" evidence="3">
    <location>
        <begin position="105"/>
        <end position="124"/>
    </location>
</feature>
<feature type="compositionally biased region" description="Low complexity" evidence="3">
    <location>
        <begin position="517"/>
        <end position="527"/>
    </location>
</feature>
<protein>
    <recommendedName>
        <fullName evidence="4">Autophagy-related protein 11 C-terminal domain-containing protein</fullName>
    </recommendedName>
</protein>
<reference evidence="5 6" key="1">
    <citation type="journal article" date="2014" name="Mol. Plant">
        <title>Chromosome Scale Genome Assembly and Transcriptome Profiling of Nannochloropsis gaditana in Nitrogen Depletion.</title>
        <authorList>
            <person name="Corteggiani Carpinelli E."/>
            <person name="Telatin A."/>
            <person name="Vitulo N."/>
            <person name="Forcato C."/>
            <person name="D'Angelo M."/>
            <person name="Schiavon R."/>
            <person name="Vezzi A."/>
            <person name="Giacometti G.M."/>
            <person name="Morosinotto T."/>
            <person name="Valle G."/>
        </authorList>
    </citation>
    <scope>NUCLEOTIDE SEQUENCE [LARGE SCALE GENOMIC DNA]</scope>
    <source>
        <strain evidence="5 6">B-31</strain>
    </source>
</reference>
<evidence type="ECO:0000256" key="1">
    <source>
        <dbReference type="ARBA" id="ARBA00023006"/>
    </source>
</evidence>
<dbReference type="Proteomes" id="UP000019335">
    <property type="component" value="Chromosome 9"/>
</dbReference>
<evidence type="ECO:0000256" key="2">
    <source>
        <dbReference type="ARBA" id="ARBA00023054"/>
    </source>
</evidence>
<dbReference type="GO" id="GO:0034045">
    <property type="term" value="C:phagophore assembly site membrane"/>
    <property type="evidence" value="ECO:0007669"/>
    <property type="project" value="TreeGrafter"/>
</dbReference>
<keyword evidence="6" id="KW-1185">Reference proteome</keyword>
<dbReference type="EMBL" id="AZIL01000698">
    <property type="protein sequence ID" value="EWM26250.1"/>
    <property type="molecule type" value="Genomic_DNA"/>
</dbReference>